<feature type="signal peptide" evidence="1">
    <location>
        <begin position="1"/>
        <end position="20"/>
    </location>
</feature>
<dbReference type="Proteomes" id="UP000523161">
    <property type="component" value="Unassembled WGS sequence"/>
</dbReference>
<dbReference type="EMBL" id="JABSOD010000003">
    <property type="protein sequence ID" value="NRQ41657.1"/>
    <property type="molecule type" value="Genomic_DNA"/>
</dbReference>
<gene>
    <name evidence="2" type="ORF">HRH59_03615</name>
</gene>
<comment type="caution">
    <text evidence="2">The sequence shown here is derived from an EMBL/GenBank/DDBJ whole genome shotgun (WGS) entry which is preliminary data.</text>
</comment>
<dbReference type="RefSeq" id="WP_173499909.1">
    <property type="nucleotide sequence ID" value="NZ_JABSOD010000003.1"/>
</dbReference>
<proteinExistence type="predicted"/>
<protein>
    <recommendedName>
        <fullName evidence="4">Lipoprotein</fullName>
    </recommendedName>
</protein>
<keyword evidence="3" id="KW-1185">Reference proteome</keyword>
<evidence type="ECO:0000256" key="1">
    <source>
        <dbReference type="SAM" id="SignalP"/>
    </source>
</evidence>
<evidence type="ECO:0000313" key="3">
    <source>
        <dbReference type="Proteomes" id="UP000523161"/>
    </source>
</evidence>
<evidence type="ECO:0000313" key="2">
    <source>
        <dbReference type="EMBL" id="NRQ41657.1"/>
    </source>
</evidence>
<sequence length="172" mass="18561">MKKLSAFMLSGTLIACTTQADTTLSFSADFKIALPPQVFAGATVFAADELSVKTASGQLFSGKVLSAESEQLPADFDMQLYPQYVLKIKTVSGLSAQNAQLFSNTADEINYSFDLSDVSTEQLQGATLYSLCKAQRCLAYVVKHHTTEYILTVYANGMSKAEFIGLVKAGLQ</sequence>
<name>A0A7Y5EHE5_9GAMM</name>
<accession>A0A7Y5EHE5</accession>
<reference evidence="2 3" key="1">
    <citation type="submission" date="2020-06" db="EMBL/GenBank/DDBJ databases">
        <title>Rheinheimera sp. nov., a marine bacterium isolated from coastal.</title>
        <authorList>
            <person name="Yu Q."/>
            <person name="Qi Y."/>
            <person name="Pu J."/>
        </authorList>
    </citation>
    <scope>NUCLEOTIDE SEQUENCE [LARGE SCALE GENOMIC DNA]</scope>
    <source>
        <strain evidence="2 3">YQF-2</strain>
    </source>
</reference>
<dbReference type="PROSITE" id="PS51257">
    <property type="entry name" value="PROKAR_LIPOPROTEIN"/>
    <property type="match status" value="1"/>
</dbReference>
<evidence type="ECO:0008006" key="4">
    <source>
        <dbReference type="Google" id="ProtNLM"/>
    </source>
</evidence>
<organism evidence="2 3">
    <name type="scientific">Rheinheimera lutimaris</name>
    <dbReference type="NCBI Taxonomy" id="2740584"/>
    <lineage>
        <taxon>Bacteria</taxon>
        <taxon>Pseudomonadati</taxon>
        <taxon>Pseudomonadota</taxon>
        <taxon>Gammaproteobacteria</taxon>
        <taxon>Chromatiales</taxon>
        <taxon>Chromatiaceae</taxon>
        <taxon>Rheinheimera</taxon>
    </lineage>
</organism>
<keyword evidence="1" id="KW-0732">Signal</keyword>
<feature type="chain" id="PRO_5031101149" description="Lipoprotein" evidence="1">
    <location>
        <begin position="21"/>
        <end position="172"/>
    </location>
</feature>
<dbReference type="AlphaFoldDB" id="A0A7Y5EHE5"/>